<dbReference type="KEGG" id="asx:CDL62_14045"/>
<keyword evidence="1" id="KW-0472">Membrane</keyword>
<keyword evidence="3" id="KW-1185">Reference proteome</keyword>
<organism evidence="2 3">
    <name type="scientific">Alkalitalea saponilacus</name>
    <dbReference type="NCBI Taxonomy" id="889453"/>
    <lineage>
        <taxon>Bacteria</taxon>
        <taxon>Pseudomonadati</taxon>
        <taxon>Bacteroidota</taxon>
        <taxon>Bacteroidia</taxon>
        <taxon>Marinilabiliales</taxon>
        <taxon>Marinilabiliaceae</taxon>
        <taxon>Alkalitalea</taxon>
    </lineage>
</organism>
<evidence type="ECO:0000256" key="1">
    <source>
        <dbReference type="SAM" id="Phobius"/>
    </source>
</evidence>
<protein>
    <submittedName>
        <fullName evidence="2">Uncharacterized protein</fullName>
    </submittedName>
</protein>
<sequence length="87" mass="9746">MSIFKKSGYLRVLFIGLPFGVASLLGGIQIVNDIPDTPKDLKLHEGKLVSYGDAVYYSKAVDLERSVFYLKVIKKSITPIEEKNEKL</sequence>
<name>A0A1T5F4N5_9BACT</name>
<dbReference type="AlphaFoldDB" id="A0A1T5F4N5"/>
<dbReference type="EMBL" id="FUYV01000007">
    <property type="protein sequence ID" value="SKB91089.1"/>
    <property type="molecule type" value="Genomic_DNA"/>
</dbReference>
<proteinExistence type="predicted"/>
<evidence type="ECO:0000313" key="2">
    <source>
        <dbReference type="EMBL" id="SKB91089.1"/>
    </source>
</evidence>
<keyword evidence="1" id="KW-1133">Transmembrane helix</keyword>
<evidence type="ECO:0000313" key="3">
    <source>
        <dbReference type="Proteomes" id="UP000191055"/>
    </source>
</evidence>
<feature type="transmembrane region" description="Helical" evidence="1">
    <location>
        <begin position="12"/>
        <end position="31"/>
    </location>
</feature>
<dbReference type="RefSeq" id="WP_079557246.1">
    <property type="nucleotide sequence ID" value="NZ_CP021904.1"/>
</dbReference>
<gene>
    <name evidence="2" type="ORF">SAMN03080601_01473</name>
</gene>
<reference evidence="2 3" key="1">
    <citation type="submission" date="2017-02" db="EMBL/GenBank/DDBJ databases">
        <authorList>
            <person name="Peterson S.W."/>
        </authorList>
    </citation>
    <scope>NUCLEOTIDE SEQUENCE [LARGE SCALE GENOMIC DNA]</scope>
    <source>
        <strain evidence="2 3">DSM 24412</strain>
    </source>
</reference>
<accession>A0A1T5F4N5</accession>
<keyword evidence="1" id="KW-0812">Transmembrane</keyword>
<dbReference type="OrthoDB" id="1122679at2"/>
<dbReference type="Proteomes" id="UP000191055">
    <property type="component" value="Unassembled WGS sequence"/>
</dbReference>